<dbReference type="AlphaFoldDB" id="A0A5C5XKQ5"/>
<keyword evidence="3" id="KW-1185">Reference proteome</keyword>
<organism evidence="2 3">
    <name type="scientific">Rubinisphaera italica</name>
    <dbReference type="NCBI Taxonomy" id="2527969"/>
    <lineage>
        <taxon>Bacteria</taxon>
        <taxon>Pseudomonadati</taxon>
        <taxon>Planctomycetota</taxon>
        <taxon>Planctomycetia</taxon>
        <taxon>Planctomycetales</taxon>
        <taxon>Planctomycetaceae</taxon>
        <taxon>Rubinisphaera</taxon>
    </lineage>
</organism>
<evidence type="ECO:0000313" key="2">
    <source>
        <dbReference type="EMBL" id="TWT63119.1"/>
    </source>
</evidence>
<protein>
    <submittedName>
        <fullName evidence="2">Uncharacterized protein</fullName>
    </submittedName>
</protein>
<comment type="caution">
    <text evidence="2">The sequence shown here is derived from an EMBL/GenBank/DDBJ whole genome shotgun (WGS) entry which is preliminary data.</text>
</comment>
<sequence>MPYGHPTAGERESIALRMRVALPWKSLVSQIGLAQRNPTITPNPPLRQASRVSGDPGWLTSLVR</sequence>
<feature type="region of interest" description="Disordered" evidence="1">
    <location>
        <begin position="35"/>
        <end position="64"/>
    </location>
</feature>
<gene>
    <name evidence="2" type="ORF">Pan54_38710</name>
</gene>
<dbReference type="EMBL" id="SJPG01000001">
    <property type="protein sequence ID" value="TWT63119.1"/>
    <property type="molecule type" value="Genomic_DNA"/>
</dbReference>
<proteinExistence type="predicted"/>
<name>A0A5C5XKQ5_9PLAN</name>
<accession>A0A5C5XKQ5</accession>
<evidence type="ECO:0000256" key="1">
    <source>
        <dbReference type="SAM" id="MobiDB-lite"/>
    </source>
</evidence>
<dbReference type="Proteomes" id="UP000316095">
    <property type="component" value="Unassembled WGS sequence"/>
</dbReference>
<reference evidence="2 3" key="1">
    <citation type="submission" date="2019-02" db="EMBL/GenBank/DDBJ databases">
        <title>Deep-cultivation of Planctomycetes and their phenomic and genomic characterization uncovers novel biology.</title>
        <authorList>
            <person name="Wiegand S."/>
            <person name="Jogler M."/>
            <person name="Boedeker C."/>
            <person name="Pinto D."/>
            <person name="Vollmers J."/>
            <person name="Rivas-Marin E."/>
            <person name="Kohn T."/>
            <person name="Peeters S.H."/>
            <person name="Heuer A."/>
            <person name="Rast P."/>
            <person name="Oberbeckmann S."/>
            <person name="Bunk B."/>
            <person name="Jeske O."/>
            <person name="Meyerdierks A."/>
            <person name="Storesund J.E."/>
            <person name="Kallscheuer N."/>
            <person name="Luecker S."/>
            <person name="Lage O.M."/>
            <person name="Pohl T."/>
            <person name="Merkel B.J."/>
            <person name="Hornburger P."/>
            <person name="Mueller R.-W."/>
            <person name="Bruemmer F."/>
            <person name="Labrenz M."/>
            <person name="Spormann A.M."/>
            <person name="Op Den Camp H."/>
            <person name="Overmann J."/>
            <person name="Amann R."/>
            <person name="Jetten M.S.M."/>
            <person name="Mascher T."/>
            <person name="Medema M.H."/>
            <person name="Devos D.P."/>
            <person name="Kaster A.-K."/>
            <person name="Ovreas L."/>
            <person name="Rohde M."/>
            <person name="Galperin M.Y."/>
            <person name="Jogler C."/>
        </authorList>
    </citation>
    <scope>NUCLEOTIDE SEQUENCE [LARGE SCALE GENOMIC DNA]</scope>
    <source>
        <strain evidence="2 3">Pan54</strain>
    </source>
</reference>
<evidence type="ECO:0000313" key="3">
    <source>
        <dbReference type="Proteomes" id="UP000316095"/>
    </source>
</evidence>